<sequence length="248" mass="27084">MPRLIQISDCHLCADPRARGRRGFPLRQLEAVVAAVNHERPELVLVTGDISNDDSPASYALARRTLDALEAPWEWLPGNHDVIEPMAATRPLPAELTLGNWRILLLDTHLPGKPHGELGEAALEALARRLAADPVRPVLIAMHHPPLEVGSAWLDDIGLRHAEAFWETLAPFTGVQAILCGHIHQAFVGRHAAGEREIMVYGCPSTIDPFLPGSETFAVDPVALPGYRVVDLDGVGLATRVERVDIHK</sequence>
<evidence type="ECO:0000313" key="6">
    <source>
        <dbReference type="EMBL" id="NAW34132.1"/>
    </source>
</evidence>
<name>A0A7X4W4C5_9GAMM</name>
<evidence type="ECO:0000313" key="7">
    <source>
        <dbReference type="Proteomes" id="UP000487929"/>
    </source>
</evidence>
<comment type="similarity">
    <text evidence="4">Belongs to the cyclic nucleotide phosphodiesterase class-III family.</text>
</comment>
<dbReference type="InterPro" id="IPR004843">
    <property type="entry name" value="Calcineurin-like_PHP"/>
</dbReference>
<dbReference type="Pfam" id="PF00149">
    <property type="entry name" value="Metallophos"/>
    <property type="match status" value="1"/>
</dbReference>
<dbReference type="Proteomes" id="UP000487929">
    <property type="component" value="Unassembled WGS sequence"/>
</dbReference>
<dbReference type="SUPFAM" id="SSF56300">
    <property type="entry name" value="Metallo-dependent phosphatases"/>
    <property type="match status" value="1"/>
</dbReference>
<accession>A0A7X4W4C5</accession>
<evidence type="ECO:0000256" key="4">
    <source>
        <dbReference type="ARBA" id="ARBA00025742"/>
    </source>
</evidence>
<feature type="domain" description="Calcineurin-like phosphoesterase" evidence="5">
    <location>
        <begin position="3"/>
        <end position="185"/>
    </location>
</feature>
<evidence type="ECO:0000256" key="2">
    <source>
        <dbReference type="ARBA" id="ARBA00022801"/>
    </source>
</evidence>
<dbReference type="PANTHER" id="PTHR42988">
    <property type="entry name" value="PHOSPHOHYDROLASE"/>
    <property type="match status" value="1"/>
</dbReference>
<keyword evidence="3" id="KW-0408">Iron</keyword>
<dbReference type="Gene3D" id="3.60.21.10">
    <property type="match status" value="1"/>
</dbReference>
<gene>
    <name evidence="6" type="ORF">GRB96_06855</name>
</gene>
<dbReference type="PANTHER" id="PTHR42988:SF2">
    <property type="entry name" value="CYCLIC NUCLEOTIDE PHOSPHODIESTERASE CBUA0032-RELATED"/>
    <property type="match status" value="1"/>
</dbReference>
<dbReference type="RefSeq" id="WP_161431439.1">
    <property type="nucleotide sequence ID" value="NZ_WUTT01000001.1"/>
</dbReference>
<evidence type="ECO:0000256" key="1">
    <source>
        <dbReference type="ARBA" id="ARBA00022723"/>
    </source>
</evidence>
<protein>
    <submittedName>
        <fullName evidence="6">Phosphodiesterase</fullName>
    </submittedName>
</protein>
<keyword evidence="2" id="KW-0378">Hydrolase</keyword>
<dbReference type="InterPro" id="IPR029052">
    <property type="entry name" value="Metallo-depent_PP-like"/>
</dbReference>
<dbReference type="CDD" id="cd07402">
    <property type="entry name" value="MPP_GpdQ"/>
    <property type="match status" value="1"/>
</dbReference>
<organism evidence="6 7">
    <name type="scientific">Halomonas alimentaria</name>
    <dbReference type="NCBI Taxonomy" id="147248"/>
    <lineage>
        <taxon>Bacteria</taxon>
        <taxon>Pseudomonadati</taxon>
        <taxon>Pseudomonadota</taxon>
        <taxon>Gammaproteobacteria</taxon>
        <taxon>Oceanospirillales</taxon>
        <taxon>Halomonadaceae</taxon>
        <taxon>Halomonas</taxon>
    </lineage>
</organism>
<dbReference type="OrthoDB" id="9784378at2"/>
<dbReference type="EMBL" id="WUTT01000001">
    <property type="protein sequence ID" value="NAW34132.1"/>
    <property type="molecule type" value="Genomic_DNA"/>
</dbReference>
<proteinExistence type="inferred from homology"/>
<dbReference type="GO" id="GO:0004112">
    <property type="term" value="F:cyclic-nucleotide phosphodiesterase activity"/>
    <property type="evidence" value="ECO:0007669"/>
    <property type="project" value="InterPro"/>
</dbReference>
<evidence type="ECO:0000256" key="3">
    <source>
        <dbReference type="ARBA" id="ARBA00023004"/>
    </source>
</evidence>
<keyword evidence="7" id="KW-1185">Reference proteome</keyword>
<comment type="caution">
    <text evidence="6">The sequence shown here is derived from an EMBL/GenBank/DDBJ whole genome shotgun (WGS) entry which is preliminary data.</text>
</comment>
<dbReference type="GO" id="GO:0046872">
    <property type="term" value="F:metal ion binding"/>
    <property type="evidence" value="ECO:0007669"/>
    <property type="project" value="UniProtKB-KW"/>
</dbReference>
<reference evidence="6 7" key="1">
    <citation type="submission" date="2019-12" db="EMBL/GenBank/DDBJ databases">
        <title>Draft genome sequencing of Halomonas alimentaria DSM 15356.</title>
        <authorList>
            <person name="Pandiyan K."/>
            <person name="Kushwaha P."/>
            <person name="Gowdham M."/>
            <person name="Chakdar H."/>
            <person name="Singh A."/>
            <person name="Kumar M."/>
            <person name="Saxena A.K."/>
        </authorList>
    </citation>
    <scope>NUCLEOTIDE SEQUENCE [LARGE SCALE GENOMIC DNA]</scope>
    <source>
        <strain evidence="6 7">DSM 15356</strain>
    </source>
</reference>
<keyword evidence="1" id="KW-0479">Metal-binding</keyword>
<dbReference type="InterPro" id="IPR026575">
    <property type="entry name" value="GpdQ/CpdA-like"/>
</dbReference>
<evidence type="ECO:0000259" key="5">
    <source>
        <dbReference type="Pfam" id="PF00149"/>
    </source>
</evidence>
<dbReference type="InterPro" id="IPR050884">
    <property type="entry name" value="CNP_phosphodiesterase-III"/>
</dbReference>
<dbReference type="AlphaFoldDB" id="A0A7X4W4C5"/>